<dbReference type="PROSITE" id="PS50297">
    <property type="entry name" value="ANK_REP_REGION"/>
    <property type="match status" value="2"/>
</dbReference>
<name>A0AAE0GWF5_9CHLO</name>
<feature type="repeat" description="ANK" evidence="3">
    <location>
        <begin position="210"/>
        <end position="242"/>
    </location>
</feature>
<evidence type="ECO:0000256" key="2">
    <source>
        <dbReference type="ARBA" id="ARBA00023043"/>
    </source>
</evidence>
<feature type="repeat" description="ANK" evidence="3">
    <location>
        <begin position="243"/>
        <end position="269"/>
    </location>
</feature>
<dbReference type="InterPro" id="IPR002110">
    <property type="entry name" value="Ankyrin_rpt"/>
</dbReference>
<evidence type="ECO:0000313" key="5">
    <source>
        <dbReference type="Proteomes" id="UP001190700"/>
    </source>
</evidence>
<dbReference type="EMBL" id="LGRX02001848">
    <property type="protein sequence ID" value="KAK3285383.1"/>
    <property type="molecule type" value="Genomic_DNA"/>
</dbReference>
<evidence type="ECO:0000256" key="3">
    <source>
        <dbReference type="PROSITE-ProRule" id="PRU00023"/>
    </source>
</evidence>
<dbReference type="InterPro" id="IPR036770">
    <property type="entry name" value="Ankyrin_rpt-contain_sf"/>
</dbReference>
<evidence type="ECO:0000256" key="1">
    <source>
        <dbReference type="ARBA" id="ARBA00022737"/>
    </source>
</evidence>
<organism evidence="4 5">
    <name type="scientific">Cymbomonas tetramitiformis</name>
    <dbReference type="NCBI Taxonomy" id="36881"/>
    <lineage>
        <taxon>Eukaryota</taxon>
        <taxon>Viridiplantae</taxon>
        <taxon>Chlorophyta</taxon>
        <taxon>Pyramimonadophyceae</taxon>
        <taxon>Pyramimonadales</taxon>
        <taxon>Pyramimonadaceae</taxon>
        <taxon>Cymbomonas</taxon>
    </lineage>
</organism>
<dbReference type="PROSITE" id="PS50088">
    <property type="entry name" value="ANK_REPEAT"/>
    <property type="match status" value="3"/>
</dbReference>
<accession>A0AAE0GWF5</accession>
<keyword evidence="5" id="KW-1185">Reference proteome</keyword>
<gene>
    <name evidence="4" type="ORF">CYMTET_7008</name>
</gene>
<dbReference type="Gene3D" id="1.25.40.20">
    <property type="entry name" value="Ankyrin repeat-containing domain"/>
    <property type="match status" value="1"/>
</dbReference>
<dbReference type="SUPFAM" id="SSF48403">
    <property type="entry name" value="Ankyrin repeat"/>
    <property type="match status" value="1"/>
</dbReference>
<dbReference type="PANTHER" id="PTHR24171">
    <property type="entry name" value="ANKYRIN REPEAT DOMAIN-CONTAINING PROTEIN 39-RELATED"/>
    <property type="match status" value="1"/>
</dbReference>
<keyword evidence="1" id="KW-0677">Repeat</keyword>
<dbReference type="AlphaFoldDB" id="A0AAE0GWF5"/>
<protein>
    <submittedName>
        <fullName evidence="4">Uncharacterized protein</fullName>
    </submittedName>
</protein>
<feature type="repeat" description="ANK" evidence="3">
    <location>
        <begin position="176"/>
        <end position="209"/>
    </location>
</feature>
<dbReference type="Pfam" id="PF13857">
    <property type="entry name" value="Ank_5"/>
    <property type="match status" value="1"/>
</dbReference>
<dbReference type="SMART" id="SM00248">
    <property type="entry name" value="ANK"/>
    <property type="match status" value="3"/>
</dbReference>
<sequence>MFTCGTKAALSLTNRVFTSTTASTGAARKVRFTKSGLFRSPNRVPIAKQGLFLVYLCCIPESMAEYYRADGVRIEHDPYAPGMAEQYGTKGNTDDEGFDPYADTVGAGIYGGKVKRDAETGEVLYGAQYQGHNPTPGPIYAGGGYTEVSNALRVGPEALAPIFERDPALVNEITTGGATPLHMCGMGRDSQKSTEFIIQKGGNVEALDTYGYTPLHRMASNNLAIGAEALIKAGANVNVRTAGGQSPLQTAVQSRAIAVVKILRKYGAK</sequence>
<comment type="caution">
    <text evidence="4">The sequence shown here is derived from an EMBL/GenBank/DDBJ whole genome shotgun (WGS) entry which is preliminary data.</text>
</comment>
<keyword evidence="2 3" id="KW-0040">ANK repeat</keyword>
<evidence type="ECO:0000313" key="4">
    <source>
        <dbReference type="EMBL" id="KAK3285383.1"/>
    </source>
</evidence>
<reference evidence="4 5" key="1">
    <citation type="journal article" date="2015" name="Genome Biol. Evol.">
        <title>Comparative Genomics of a Bacterivorous Green Alga Reveals Evolutionary Causalities and Consequences of Phago-Mixotrophic Mode of Nutrition.</title>
        <authorList>
            <person name="Burns J.A."/>
            <person name="Paasch A."/>
            <person name="Narechania A."/>
            <person name="Kim E."/>
        </authorList>
    </citation>
    <scope>NUCLEOTIDE SEQUENCE [LARGE SCALE GENOMIC DNA]</scope>
    <source>
        <strain evidence="4 5">PLY_AMNH</strain>
    </source>
</reference>
<proteinExistence type="predicted"/>
<dbReference type="Proteomes" id="UP001190700">
    <property type="component" value="Unassembled WGS sequence"/>
</dbReference>